<organism evidence="3 4">
    <name type="scientific">Streptosporangium lutulentum</name>
    <dbReference type="NCBI Taxonomy" id="1461250"/>
    <lineage>
        <taxon>Bacteria</taxon>
        <taxon>Bacillati</taxon>
        <taxon>Actinomycetota</taxon>
        <taxon>Actinomycetes</taxon>
        <taxon>Streptosporangiales</taxon>
        <taxon>Streptosporangiaceae</taxon>
        <taxon>Streptosporangium</taxon>
    </lineage>
</organism>
<name>A0ABT9QCX0_9ACTN</name>
<evidence type="ECO:0000313" key="3">
    <source>
        <dbReference type="EMBL" id="MDP9844221.1"/>
    </source>
</evidence>
<keyword evidence="4" id="KW-1185">Reference proteome</keyword>
<keyword evidence="2" id="KW-0472">Membrane</keyword>
<dbReference type="Proteomes" id="UP001225356">
    <property type="component" value="Unassembled WGS sequence"/>
</dbReference>
<keyword evidence="3" id="KW-0449">Lipoprotein</keyword>
<feature type="region of interest" description="Disordered" evidence="1">
    <location>
        <begin position="147"/>
        <end position="169"/>
    </location>
</feature>
<protein>
    <submittedName>
        <fullName evidence="3">Outer membrane lipoprotein</fullName>
    </submittedName>
</protein>
<comment type="caution">
    <text evidence="3">The sequence shown here is derived from an EMBL/GenBank/DDBJ whole genome shotgun (WGS) entry which is preliminary data.</text>
</comment>
<feature type="transmembrane region" description="Helical" evidence="2">
    <location>
        <begin position="49"/>
        <end position="68"/>
    </location>
</feature>
<dbReference type="EMBL" id="JAUSQU010000001">
    <property type="protein sequence ID" value="MDP9844221.1"/>
    <property type="molecule type" value="Genomic_DNA"/>
</dbReference>
<keyword evidence="2" id="KW-0812">Transmembrane</keyword>
<feature type="compositionally biased region" description="Polar residues" evidence="1">
    <location>
        <begin position="100"/>
        <end position="122"/>
    </location>
</feature>
<feature type="region of interest" description="Disordered" evidence="1">
    <location>
        <begin position="99"/>
        <end position="133"/>
    </location>
</feature>
<evidence type="ECO:0000313" key="4">
    <source>
        <dbReference type="Proteomes" id="UP001225356"/>
    </source>
</evidence>
<accession>A0ABT9QCX0</accession>
<evidence type="ECO:0000256" key="2">
    <source>
        <dbReference type="SAM" id="Phobius"/>
    </source>
</evidence>
<keyword evidence="2" id="KW-1133">Transmembrane helix</keyword>
<sequence length="328" mass="36052">MDDLTALRELRAEAPEPDAGRLAAPRARLVAGTGRAADRRRFLFPGRPVLLAGAFGLVAALVLTLVQIDRTGEIGGVPPSAARYASPSEVFAQAALVAETRSTGTSPRPDQWQYSKTLSRQPNGDPGDGTTMERWIRYDGKQTGGYDVDGRFRISDVPPDPGDDDLSPQQYDRRLRELPTDPDKLLAQVRDDRHWVEFPVEEGVTRTAEDPDARAFRVISVYLQQQAIMPPKLEAAMYRALGRIPGVGVEVGVEDGAGRKGLGVFREAAGAETRRYLILEPRTFRYLGTRMVWLRDQMTGSEVMFKAGSVFTVAELASGIVEKAGQRR</sequence>
<gene>
    <name evidence="3" type="ORF">J2853_003432</name>
</gene>
<dbReference type="InterPro" id="IPR047789">
    <property type="entry name" value="CU044_5270-like"/>
</dbReference>
<dbReference type="NCBIfam" id="NF038083">
    <property type="entry name" value="CU044_5270_fam"/>
    <property type="match status" value="1"/>
</dbReference>
<reference evidence="3 4" key="1">
    <citation type="submission" date="2023-07" db="EMBL/GenBank/DDBJ databases">
        <title>Sequencing the genomes of 1000 actinobacteria strains.</title>
        <authorList>
            <person name="Klenk H.-P."/>
        </authorList>
    </citation>
    <scope>NUCLEOTIDE SEQUENCE [LARGE SCALE GENOMIC DNA]</scope>
    <source>
        <strain evidence="3 4">DSM 46740</strain>
    </source>
</reference>
<evidence type="ECO:0000256" key="1">
    <source>
        <dbReference type="SAM" id="MobiDB-lite"/>
    </source>
</evidence>
<dbReference type="RefSeq" id="WP_307558922.1">
    <property type="nucleotide sequence ID" value="NZ_JAUSQU010000001.1"/>
</dbReference>
<proteinExistence type="predicted"/>